<dbReference type="PANTHER" id="PTHR30349">
    <property type="entry name" value="PHAGE INTEGRASE-RELATED"/>
    <property type="match status" value="1"/>
</dbReference>
<dbReference type="PANTHER" id="PTHR30349:SF81">
    <property type="entry name" value="TYROSINE RECOMBINASE XERC"/>
    <property type="match status" value="1"/>
</dbReference>
<evidence type="ECO:0000313" key="7">
    <source>
        <dbReference type="Proteomes" id="UP001500280"/>
    </source>
</evidence>
<protein>
    <submittedName>
        <fullName evidence="6">Site-specific integrase</fullName>
    </submittedName>
</protein>
<organism evidence="6 7">
    <name type="scientific">Kribbella yunnanensis</name>
    <dbReference type="NCBI Taxonomy" id="190194"/>
    <lineage>
        <taxon>Bacteria</taxon>
        <taxon>Bacillati</taxon>
        <taxon>Actinomycetota</taxon>
        <taxon>Actinomycetes</taxon>
        <taxon>Propionibacteriales</taxon>
        <taxon>Kribbellaceae</taxon>
        <taxon>Kribbella</taxon>
    </lineage>
</organism>
<dbReference type="InterPro" id="IPR002104">
    <property type="entry name" value="Integrase_catalytic"/>
</dbReference>
<feature type="domain" description="Core-binding (CB)" evidence="5">
    <location>
        <begin position="39"/>
        <end position="148"/>
    </location>
</feature>
<dbReference type="InterPro" id="IPR010998">
    <property type="entry name" value="Integrase_recombinase_N"/>
</dbReference>
<dbReference type="RefSeq" id="WP_344148748.1">
    <property type="nucleotide sequence ID" value="NZ_BAAANF010000006.1"/>
</dbReference>
<name>A0ABN2GV50_9ACTN</name>
<sequence length="417" mass="47533">MSEVERDVVSIRLPLWGRVVRAEGVVPWLVVGDDGVPVEPVRRYLMDFVARDNRSGSVRSYAFALLRWWRWLRAVEIDWNRATPAEARDLVLWMRLTEKSGRSARTASAVTAGTVNPITRKQYLDDQYKPSTVRHSNAVLRSFYEFWIELGDGPLINPVQLDRRGRPHAHHNPMEPFRSDGRIRYNPKVPKRTPRGMPDERWNELFAGLQSNRDRALLALGISTGARAAELLGVRGVDLDWGDQLVRVFRKGSGAEQWLPASPEAFVWIRLYLADLAAPLGPDEPVWWTLRRRDRGDGFRRRPLNYEALRAVFRRANGLLGTNWSMHDLRHTAALRMSRDEALSLKDVQTILGHAHLSTTADVYLVEDEAQVFRRVQRHFTERAEHKECAQTAPAAQPVTAGYDASDLAVLFGPAVR</sequence>
<comment type="caution">
    <text evidence="6">The sequence shown here is derived from an EMBL/GenBank/DDBJ whole genome shotgun (WGS) entry which is preliminary data.</text>
</comment>
<dbReference type="Gene3D" id="1.10.150.130">
    <property type="match status" value="1"/>
</dbReference>
<gene>
    <name evidence="6" type="ORF">GCM10009745_20620</name>
</gene>
<evidence type="ECO:0000259" key="4">
    <source>
        <dbReference type="PROSITE" id="PS51898"/>
    </source>
</evidence>
<dbReference type="Gene3D" id="1.10.443.10">
    <property type="entry name" value="Intergrase catalytic core"/>
    <property type="match status" value="1"/>
</dbReference>
<feature type="domain" description="Tyr recombinase" evidence="4">
    <location>
        <begin position="192"/>
        <end position="378"/>
    </location>
</feature>
<dbReference type="PROSITE" id="PS51898">
    <property type="entry name" value="TYR_RECOMBINASE"/>
    <property type="match status" value="1"/>
</dbReference>
<evidence type="ECO:0000256" key="2">
    <source>
        <dbReference type="ARBA" id="ARBA00023172"/>
    </source>
</evidence>
<keyword evidence="1 3" id="KW-0238">DNA-binding</keyword>
<keyword evidence="2" id="KW-0233">DNA recombination</keyword>
<dbReference type="EMBL" id="BAAANF010000006">
    <property type="protein sequence ID" value="GAA1677135.1"/>
    <property type="molecule type" value="Genomic_DNA"/>
</dbReference>
<evidence type="ECO:0000256" key="3">
    <source>
        <dbReference type="PROSITE-ProRule" id="PRU01248"/>
    </source>
</evidence>
<dbReference type="InterPro" id="IPR044068">
    <property type="entry name" value="CB"/>
</dbReference>
<dbReference type="InterPro" id="IPR013762">
    <property type="entry name" value="Integrase-like_cat_sf"/>
</dbReference>
<evidence type="ECO:0000313" key="6">
    <source>
        <dbReference type="EMBL" id="GAA1677135.1"/>
    </source>
</evidence>
<evidence type="ECO:0000259" key="5">
    <source>
        <dbReference type="PROSITE" id="PS51900"/>
    </source>
</evidence>
<evidence type="ECO:0000256" key="1">
    <source>
        <dbReference type="ARBA" id="ARBA00023125"/>
    </source>
</evidence>
<reference evidence="6 7" key="1">
    <citation type="journal article" date="2019" name="Int. J. Syst. Evol. Microbiol.">
        <title>The Global Catalogue of Microorganisms (GCM) 10K type strain sequencing project: providing services to taxonomists for standard genome sequencing and annotation.</title>
        <authorList>
            <consortium name="The Broad Institute Genomics Platform"/>
            <consortium name="The Broad Institute Genome Sequencing Center for Infectious Disease"/>
            <person name="Wu L."/>
            <person name="Ma J."/>
        </authorList>
    </citation>
    <scope>NUCLEOTIDE SEQUENCE [LARGE SCALE GENOMIC DNA]</scope>
    <source>
        <strain evidence="6 7">JCM 14307</strain>
    </source>
</reference>
<dbReference type="SUPFAM" id="SSF56349">
    <property type="entry name" value="DNA breaking-rejoining enzymes"/>
    <property type="match status" value="1"/>
</dbReference>
<dbReference type="InterPro" id="IPR050090">
    <property type="entry name" value="Tyrosine_recombinase_XerCD"/>
</dbReference>
<keyword evidence="7" id="KW-1185">Reference proteome</keyword>
<dbReference type="PROSITE" id="PS51900">
    <property type="entry name" value="CB"/>
    <property type="match status" value="1"/>
</dbReference>
<dbReference type="InterPro" id="IPR011010">
    <property type="entry name" value="DNA_brk_join_enz"/>
</dbReference>
<dbReference type="CDD" id="cd00397">
    <property type="entry name" value="DNA_BRE_C"/>
    <property type="match status" value="1"/>
</dbReference>
<proteinExistence type="predicted"/>
<accession>A0ABN2GV50</accession>
<dbReference type="Proteomes" id="UP001500280">
    <property type="component" value="Unassembled WGS sequence"/>
</dbReference>
<dbReference type="Pfam" id="PF00589">
    <property type="entry name" value="Phage_integrase"/>
    <property type="match status" value="1"/>
</dbReference>